<dbReference type="AlphaFoldDB" id="A0A1P8UAM8"/>
<protein>
    <submittedName>
        <fullName evidence="2">Uncharacterized protein</fullName>
    </submittedName>
</protein>
<evidence type="ECO:0000313" key="3">
    <source>
        <dbReference type="Proteomes" id="UP000187185"/>
    </source>
</evidence>
<gene>
    <name evidence="2" type="ORF">BOH66_13630</name>
</gene>
<keyword evidence="3" id="KW-1185">Reference proteome</keyword>
<proteinExistence type="predicted"/>
<evidence type="ECO:0000256" key="1">
    <source>
        <dbReference type="SAM" id="Phobius"/>
    </source>
</evidence>
<dbReference type="Proteomes" id="UP000187185">
    <property type="component" value="Chromosome"/>
</dbReference>
<keyword evidence="1" id="KW-0812">Transmembrane</keyword>
<name>A0A1P8UAM8_9MICO</name>
<evidence type="ECO:0000313" key="2">
    <source>
        <dbReference type="EMBL" id="APZ35174.1"/>
    </source>
</evidence>
<organism evidence="2 3">
    <name type="scientific">Microbacterium aurum</name>
    <dbReference type="NCBI Taxonomy" id="36805"/>
    <lineage>
        <taxon>Bacteria</taxon>
        <taxon>Bacillati</taxon>
        <taxon>Actinomycetota</taxon>
        <taxon>Actinomycetes</taxon>
        <taxon>Micrococcales</taxon>
        <taxon>Microbacteriaceae</taxon>
        <taxon>Microbacterium</taxon>
    </lineage>
</organism>
<dbReference type="KEGG" id="maur:BOH66_13630"/>
<reference evidence="2 3" key="1">
    <citation type="submission" date="2016-12" db="EMBL/GenBank/DDBJ databases">
        <title>Complete genome sequence of Microbacterium aurum KACC 15219.</title>
        <authorList>
            <person name="Jung Y."/>
            <person name="Shin J.-H."/>
            <person name="Lee Y.-J."/>
            <person name="Yi H."/>
            <person name="Bahn Y.-S."/>
            <person name="Kim J.F."/>
            <person name="Lee D.-W."/>
        </authorList>
    </citation>
    <scope>NUCLEOTIDE SEQUENCE [LARGE SCALE GENOMIC DNA]</scope>
    <source>
        <strain evidence="2 3">KACC 15219</strain>
    </source>
</reference>
<dbReference type="EMBL" id="CP018762">
    <property type="protein sequence ID" value="APZ35174.1"/>
    <property type="molecule type" value="Genomic_DNA"/>
</dbReference>
<keyword evidence="1" id="KW-0472">Membrane</keyword>
<sequence>MLIVFGSLLAYYLLAMWVEPYVPWWLTTVVGFVLLFGLLYLGSVWLDHDIMRAAEQESSDGDRS</sequence>
<feature type="transmembrane region" description="Helical" evidence="1">
    <location>
        <begin position="25"/>
        <end position="46"/>
    </location>
</feature>
<accession>A0A1P8UAM8</accession>
<keyword evidence="1" id="KW-1133">Transmembrane helix</keyword>